<protein>
    <submittedName>
        <fullName evidence="1">Uncharacterized protein</fullName>
    </submittedName>
</protein>
<evidence type="ECO:0000313" key="1">
    <source>
        <dbReference type="EMBL" id="EMF80045.1"/>
    </source>
</evidence>
<dbReference type="EMBL" id="AHOR02000065">
    <property type="protein sequence ID" value="EMF80045.1"/>
    <property type="molecule type" value="Genomic_DNA"/>
</dbReference>
<comment type="caution">
    <text evidence="1">The sequence shown here is derived from an EMBL/GenBank/DDBJ whole genome shotgun (WGS) entry which is preliminary data.</text>
</comment>
<organism evidence="1 2">
    <name type="scientific">Leptospira weilii serovar Topaz str. LT2116</name>
    <dbReference type="NCBI Taxonomy" id="1088540"/>
    <lineage>
        <taxon>Bacteria</taxon>
        <taxon>Pseudomonadati</taxon>
        <taxon>Spirochaetota</taxon>
        <taxon>Spirochaetia</taxon>
        <taxon>Leptospirales</taxon>
        <taxon>Leptospiraceae</taxon>
        <taxon>Leptospira</taxon>
    </lineage>
</organism>
<evidence type="ECO:0000313" key="2">
    <source>
        <dbReference type="Proteomes" id="UP000011770"/>
    </source>
</evidence>
<sequence>MDFYLFISFMMGALSTAFAFFLERAYSDLIRLKPRAKTRTEAEERAINAICKLQGIRVRLGAFSETLKFQKTMLDNVFEFDENPDYVHIRTELENLITLVDSKVLKYK</sequence>
<dbReference type="AlphaFoldDB" id="M3GU49"/>
<dbReference type="Proteomes" id="UP000011770">
    <property type="component" value="Unassembled WGS sequence"/>
</dbReference>
<gene>
    <name evidence="1" type="ORF">LEP1GSC188_4846</name>
</gene>
<proteinExistence type="predicted"/>
<reference evidence="1 2" key="1">
    <citation type="submission" date="2013-01" db="EMBL/GenBank/DDBJ databases">
        <authorList>
            <person name="Harkins D.M."/>
            <person name="Durkin A.S."/>
            <person name="Brinkac L.M."/>
            <person name="Haft D.H."/>
            <person name="Selengut J.D."/>
            <person name="Sanka R."/>
            <person name="DePew J."/>
            <person name="Purushe J."/>
            <person name="Tulsiani S.M."/>
            <person name="Graham G.C."/>
            <person name="Burns M.-A."/>
            <person name="Dohnt M.F."/>
            <person name="Smythe L.D."/>
            <person name="McKay D.B."/>
            <person name="Craig S.B."/>
            <person name="Vinetz J.M."/>
            <person name="Sutton G.G."/>
            <person name="Nierman W.C."/>
            <person name="Fouts D.E."/>
        </authorList>
    </citation>
    <scope>NUCLEOTIDE SEQUENCE [LARGE SCALE GENOMIC DNA]</scope>
    <source>
        <strain evidence="1 2">LT2116</strain>
    </source>
</reference>
<name>M3GU49_9LEPT</name>
<accession>M3GU49</accession>